<evidence type="ECO:0000256" key="2">
    <source>
        <dbReference type="ARBA" id="ARBA00022692"/>
    </source>
</evidence>
<dbReference type="SUPFAM" id="SSF81321">
    <property type="entry name" value="Family A G protein-coupled receptor-like"/>
    <property type="match status" value="1"/>
</dbReference>
<dbReference type="PROSITE" id="PS50262">
    <property type="entry name" value="G_PROTEIN_RECEP_F1_2"/>
    <property type="match status" value="1"/>
</dbReference>
<feature type="transmembrane region" description="Helical" evidence="5">
    <location>
        <begin position="210"/>
        <end position="228"/>
    </location>
</feature>
<feature type="non-terminal residue" evidence="7">
    <location>
        <position position="291"/>
    </location>
</feature>
<feature type="non-terminal residue" evidence="7">
    <location>
        <position position="1"/>
    </location>
</feature>
<reference evidence="7" key="1">
    <citation type="submission" date="2023-10" db="EMBL/GenBank/DDBJ databases">
        <title>Genome assembly of Pristionchus species.</title>
        <authorList>
            <person name="Yoshida K."/>
            <person name="Sommer R.J."/>
        </authorList>
    </citation>
    <scope>NUCLEOTIDE SEQUENCE</scope>
    <source>
        <strain evidence="7">RS0144</strain>
    </source>
</reference>
<evidence type="ECO:0000259" key="6">
    <source>
        <dbReference type="PROSITE" id="PS50262"/>
    </source>
</evidence>
<evidence type="ECO:0000256" key="3">
    <source>
        <dbReference type="ARBA" id="ARBA00022989"/>
    </source>
</evidence>
<feature type="transmembrane region" description="Helical" evidence="5">
    <location>
        <begin position="252"/>
        <end position="275"/>
    </location>
</feature>
<dbReference type="GO" id="GO:0005886">
    <property type="term" value="C:plasma membrane"/>
    <property type="evidence" value="ECO:0007669"/>
    <property type="project" value="TreeGrafter"/>
</dbReference>
<dbReference type="Gene3D" id="1.20.1070.10">
    <property type="entry name" value="Rhodopsin 7-helix transmembrane proteins"/>
    <property type="match status" value="1"/>
</dbReference>
<comment type="subcellular location">
    <subcellularLocation>
        <location evidence="1">Membrane</location>
    </subcellularLocation>
</comment>
<organism evidence="7 8">
    <name type="scientific">Pristionchus entomophagus</name>
    <dbReference type="NCBI Taxonomy" id="358040"/>
    <lineage>
        <taxon>Eukaryota</taxon>
        <taxon>Metazoa</taxon>
        <taxon>Ecdysozoa</taxon>
        <taxon>Nematoda</taxon>
        <taxon>Chromadorea</taxon>
        <taxon>Rhabditida</taxon>
        <taxon>Rhabditina</taxon>
        <taxon>Diplogasteromorpha</taxon>
        <taxon>Diplogasteroidea</taxon>
        <taxon>Neodiplogasteridae</taxon>
        <taxon>Pristionchus</taxon>
    </lineage>
</organism>
<keyword evidence="8" id="KW-1185">Reference proteome</keyword>
<dbReference type="InterPro" id="IPR017452">
    <property type="entry name" value="GPCR_Rhodpsn_7TM"/>
</dbReference>
<dbReference type="GO" id="GO:0008528">
    <property type="term" value="F:G protein-coupled peptide receptor activity"/>
    <property type="evidence" value="ECO:0007669"/>
    <property type="project" value="InterPro"/>
</dbReference>
<feature type="transmembrane region" description="Helical" evidence="5">
    <location>
        <begin position="135"/>
        <end position="154"/>
    </location>
</feature>
<dbReference type="PANTHER" id="PTHR46273:SF14">
    <property type="entry name" value="G-PROTEIN COUPLED RECEPTOR DMSR-1"/>
    <property type="match status" value="1"/>
</dbReference>
<keyword evidence="4 5" id="KW-0472">Membrane</keyword>
<dbReference type="InterPro" id="IPR053219">
    <property type="entry name" value="GPCR_Dmsr-1"/>
</dbReference>
<feature type="transmembrane region" description="Helical" evidence="5">
    <location>
        <begin position="12"/>
        <end position="42"/>
    </location>
</feature>
<dbReference type="PANTHER" id="PTHR46273">
    <property type="entry name" value="MYOSUPPRESSIN RECEPTOR 1, ISOFORM B-RELATED"/>
    <property type="match status" value="1"/>
</dbReference>
<sequence length="291" mass="32521">PNKHFSDSFHRHLAALTGIIFFAFTIFVGPINILGNIFVMFIMTRKELRSSHNFVFFLMALDQTIVIGSLTITSFRTMLLLDCTPSYFSLFWAVFDLTTQQLVPICKAHATWLAVIIALMRLMSIRSHGSSELQSNLVLLLSGATMLFVILANTPNFFSVMIVWVPIKVVCNTTDFGDILIPGAIESPMVYMNDCLILRLGSLMLGLQHSALPCLLLVVLSGILLRFLQKTRKDREAKILHRNLSNDGDKTTALLVLIMVSTIISEIPQAVLGLLEGFRSSKMRSQVTEKL</sequence>
<comment type="caution">
    <text evidence="7">The sequence shown here is derived from an EMBL/GenBank/DDBJ whole genome shotgun (WGS) entry which is preliminary data.</text>
</comment>
<dbReference type="AlphaFoldDB" id="A0AAV5TD55"/>
<evidence type="ECO:0000256" key="5">
    <source>
        <dbReference type="SAM" id="Phobius"/>
    </source>
</evidence>
<feature type="domain" description="G-protein coupled receptors family 1 profile" evidence="6">
    <location>
        <begin position="35"/>
        <end position="291"/>
    </location>
</feature>
<accession>A0AAV5TD55</accession>
<gene>
    <name evidence="7" type="ORF">PENTCL1PPCAC_15667</name>
</gene>
<dbReference type="Pfam" id="PF10324">
    <property type="entry name" value="7TM_GPCR_Srw"/>
    <property type="match status" value="1"/>
</dbReference>
<feature type="transmembrane region" description="Helical" evidence="5">
    <location>
        <begin position="101"/>
        <end position="123"/>
    </location>
</feature>
<feature type="transmembrane region" description="Helical" evidence="5">
    <location>
        <begin position="54"/>
        <end position="81"/>
    </location>
</feature>
<protein>
    <recommendedName>
        <fullName evidence="6">G-protein coupled receptors family 1 profile domain-containing protein</fullName>
    </recommendedName>
</protein>
<name>A0AAV5TD55_9BILA</name>
<proteinExistence type="predicted"/>
<evidence type="ECO:0000256" key="4">
    <source>
        <dbReference type="ARBA" id="ARBA00023136"/>
    </source>
</evidence>
<evidence type="ECO:0000256" key="1">
    <source>
        <dbReference type="ARBA" id="ARBA00004370"/>
    </source>
</evidence>
<dbReference type="EMBL" id="BTSX01000004">
    <property type="protein sequence ID" value="GMS93492.1"/>
    <property type="molecule type" value="Genomic_DNA"/>
</dbReference>
<evidence type="ECO:0000313" key="7">
    <source>
        <dbReference type="EMBL" id="GMS93492.1"/>
    </source>
</evidence>
<dbReference type="InterPro" id="IPR019427">
    <property type="entry name" value="7TM_GPCR_serpentine_rcpt_Srw"/>
</dbReference>
<keyword evidence="3 5" id="KW-1133">Transmembrane helix</keyword>
<dbReference type="Proteomes" id="UP001432027">
    <property type="component" value="Unassembled WGS sequence"/>
</dbReference>
<keyword evidence="2 5" id="KW-0812">Transmembrane</keyword>
<evidence type="ECO:0000313" key="8">
    <source>
        <dbReference type="Proteomes" id="UP001432027"/>
    </source>
</evidence>